<dbReference type="InterPro" id="IPR011990">
    <property type="entry name" value="TPR-like_helical_dom_sf"/>
</dbReference>
<dbReference type="VEuPathDB" id="FungiDB:AB675_4764"/>
<keyword evidence="1" id="KW-0489">Methyltransferase</keyword>
<feature type="domain" description="DUF4470" evidence="4">
    <location>
        <begin position="181"/>
        <end position="276"/>
    </location>
</feature>
<dbReference type="Proteomes" id="UP000038010">
    <property type="component" value="Unassembled WGS sequence"/>
</dbReference>
<evidence type="ECO:0000256" key="1">
    <source>
        <dbReference type="ARBA" id="ARBA00022603"/>
    </source>
</evidence>
<dbReference type="SMART" id="SM00028">
    <property type="entry name" value="TPR"/>
    <property type="match status" value="2"/>
</dbReference>
<sequence>MAEALRQEGNALYKQGDFRAAAVKYREATRVANADDALPYSNLSAVLYELGKYPAAAMAAQRALEINDGRADPVAGLSAKLLARRAQALLQSGDLQASVYLSSENPSYTAVLDTRRRMTSIAGLATEIKMWEMIWARLPRYKATLHEKPLYGVFGHDEFKSVWQTTTAEHYNVLGLVLHDNDSRLRPTPALSGETVSFYFGGIGDARHLYATLMVMRTDFAASQPKPVPAICIVANDVNPIVLARNFIIWHLLQQAARAPRGSTMRMLLLSTLYYTFSAPLMPPSIYEMLQKEITVCIDMLDHPTTILPWVRCSVKVADQMSRTLKTWMKEIPNAFTATQFQESHTRPIFKRPNLTGPGFAASQYANESSIYEQTLMLVPDDETQKQNPELMRLYRACSRGQQHVRALREHVGHLWRINPTLLDIETSSLRNDICSAFPLPFALVRQLPDMSPPPDPHHFFDYCSVFWSLIAEALADLQPLLTVHISIADCVDELEQLSIRGYSDNVRLPPNTRFDRMHFSNIPDYTGMNLFTFMHATPALKQHTGAPAICNCLACPPRWSTIDHYNAESLCMYREADMASVFNARYSGWSKFFDGSEPELPEGPMPMMNYTDWRSVAATPLDFESLMPRKNLTHWLYSVYVALVLPAPRDAGNWGPERSAIVRSPLNQTAFLRLFIHLSNVGYPKHWLSAILTSLLTNDTISTARPPSECPITLGEIDRRNSAAKFDSSPWTAELSTLTTQFLGVLPFAVIAEDGILQSPDQIRECTVTWTGPFYPDLSLIDAERADWILLLADWDMMEPQTRFAHFDYGNGPGLLRRLMMSPSYTERMKDKHHFITCWKWDVKQRKATFWLREDMTHQLDGHEWDIDFVRIDQWGFPGHRFPFSLEVEWSFGRRWSEVLADSGDTRCWRH</sequence>
<dbReference type="RefSeq" id="XP_017995573.1">
    <property type="nucleotide sequence ID" value="XM_018144925.1"/>
</dbReference>
<evidence type="ECO:0000313" key="6">
    <source>
        <dbReference type="Proteomes" id="UP000038010"/>
    </source>
</evidence>
<comment type="caution">
    <text evidence="5">The sequence shown here is derived from an EMBL/GenBank/DDBJ whole genome shotgun (WGS) entry which is preliminary data.</text>
</comment>
<dbReference type="STRING" id="1664694.A0A0N1H2R2"/>
<organism evidence="5 6">
    <name type="scientific">Cyphellophora attinorum</name>
    <dbReference type="NCBI Taxonomy" id="1664694"/>
    <lineage>
        <taxon>Eukaryota</taxon>
        <taxon>Fungi</taxon>
        <taxon>Dikarya</taxon>
        <taxon>Ascomycota</taxon>
        <taxon>Pezizomycotina</taxon>
        <taxon>Eurotiomycetes</taxon>
        <taxon>Chaetothyriomycetidae</taxon>
        <taxon>Chaetothyriales</taxon>
        <taxon>Cyphellophoraceae</taxon>
        <taxon>Cyphellophora</taxon>
    </lineage>
</organism>
<keyword evidence="6" id="KW-1185">Reference proteome</keyword>
<proteinExistence type="predicted"/>
<dbReference type="GeneID" id="28736804"/>
<evidence type="ECO:0000256" key="2">
    <source>
        <dbReference type="ARBA" id="ARBA00022679"/>
    </source>
</evidence>
<keyword evidence="3" id="KW-0949">S-adenosyl-L-methionine</keyword>
<dbReference type="GO" id="GO:0032259">
    <property type="term" value="P:methylation"/>
    <property type="evidence" value="ECO:0007669"/>
    <property type="project" value="UniProtKB-KW"/>
</dbReference>
<keyword evidence="2" id="KW-0808">Transferase</keyword>
<dbReference type="GO" id="GO:0008168">
    <property type="term" value="F:methyltransferase activity"/>
    <property type="evidence" value="ECO:0007669"/>
    <property type="project" value="UniProtKB-KW"/>
</dbReference>
<dbReference type="GO" id="GO:0005737">
    <property type="term" value="C:cytoplasm"/>
    <property type="evidence" value="ECO:0007669"/>
    <property type="project" value="TreeGrafter"/>
</dbReference>
<evidence type="ECO:0000256" key="3">
    <source>
        <dbReference type="ARBA" id="ARBA00022691"/>
    </source>
</evidence>
<evidence type="ECO:0000313" key="5">
    <source>
        <dbReference type="EMBL" id="KPI35610.1"/>
    </source>
</evidence>
<protein>
    <recommendedName>
        <fullName evidence="4">DUF4470 domain-containing protein</fullName>
    </recommendedName>
</protein>
<dbReference type="OrthoDB" id="2423701at2759"/>
<dbReference type="InterPro" id="IPR052097">
    <property type="entry name" value="SET-MYND_domain_protein"/>
</dbReference>
<gene>
    <name evidence="5" type="ORF">AB675_4764</name>
</gene>
<name>A0A0N1H2R2_9EURO</name>
<dbReference type="InterPro" id="IPR019734">
    <property type="entry name" value="TPR_rpt"/>
</dbReference>
<dbReference type="Gene3D" id="1.25.40.10">
    <property type="entry name" value="Tetratricopeptide repeat domain"/>
    <property type="match status" value="1"/>
</dbReference>
<evidence type="ECO:0000259" key="4">
    <source>
        <dbReference type="Pfam" id="PF14737"/>
    </source>
</evidence>
<dbReference type="SUPFAM" id="SSF48452">
    <property type="entry name" value="TPR-like"/>
    <property type="match status" value="1"/>
</dbReference>
<dbReference type="GO" id="GO:0005634">
    <property type="term" value="C:nucleus"/>
    <property type="evidence" value="ECO:0007669"/>
    <property type="project" value="TreeGrafter"/>
</dbReference>
<dbReference type="Pfam" id="PF14737">
    <property type="entry name" value="DUF4470"/>
    <property type="match status" value="1"/>
</dbReference>
<reference evidence="5 6" key="1">
    <citation type="submission" date="2015-06" db="EMBL/GenBank/DDBJ databases">
        <title>Draft genome of the ant-associated black yeast Phialophora attae CBS 131958.</title>
        <authorList>
            <person name="Moreno L.F."/>
            <person name="Stielow B.J."/>
            <person name="de Hoog S."/>
            <person name="Vicente V.A."/>
            <person name="Weiss V.A."/>
            <person name="de Vries M."/>
            <person name="Cruz L.M."/>
            <person name="Souza E.M."/>
        </authorList>
    </citation>
    <scope>NUCLEOTIDE SEQUENCE [LARGE SCALE GENOMIC DNA]</scope>
    <source>
        <strain evidence="5 6">CBS 131958</strain>
    </source>
</reference>
<dbReference type="EMBL" id="LFJN01000038">
    <property type="protein sequence ID" value="KPI35610.1"/>
    <property type="molecule type" value="Genomic_DNA"/>
</dbReference>
<dbReference type="AlphaFoldDB" id="A0A0N1H2R2"/>
<dbReference type="InterPro" id="IPR027974">
    <property type="entry name" value="DUF4470"/>
</dbReference>
<dbReference type="PANTHER" id="PTHR46165">
    <property type="entry name" value="SET AND MYND DOMAIN-CONTAINING PROTEIN 4"/>
    <property type="match status" value="1"/>
</dbReference>
<accession>A0A0N1H2R2</accession>
<dbReference type="PANTHER" id="PTHR46165:SF2">
    <property type="entry name" value="SET AND MYND DOMAIN-CONTAINING PROTEIN 4"/>
    <property type="match status" value="1"/>
</dbReference>
<dbReference type="GO" id="GO:0042826">
    <property type="term" value="F:histone deacetylase binding"/>
    <property type="evidence" value="ECO:0007669"/>
    <property type="project" value="TreeGrafter"/>
</dbReference>